<dbReference type="InterPro" id="IPR012337">
    <property type="entry name" value="RNaseH-like_sf"/>
</dbReference>
<evidence type="ECO:0000313" key="12">
    <source>
        <dbReference type="Proteomes" id="UP001217089"/>
    </source>
</evidence>
<dbReference type="InterPro" id="IPR013520">
    <property type="entry name" value="Ribonucl_H"/>
</dbReference>
<feature type="compositionally biased region" description="Polar residues" evidence="8">
    <location>
        <begin position="304"/>
        <end position="319"/>
    </location>
</feature>
<feature type="transmembrane region" description="Helical" evidence="9">
    <location>
        <begin position="609"/>
        <end position="626"/>
    </location>
</feature>
<keyword evidence="12" id="KW-1185">Reference proteome</keyword>
<keyword evidence="9" id="KW-0812">Transmembrane</keyword>
<feature type="region of interest" description="Disordered" evidence="8">
    <location>
        <begin position="152"/>
        <end position="212"/>
    </location>
</feature>
<comment type="similarity">
    <text evidence="7">Belongs to the exonuclease superfamily. TREX family.</text>
</comment>
<feature type="domain" description="Exonuclease" evidence="10">
    <location>
        <begin position="11"/>
        <end position="595"/>
    </location>
</feature>
<evidence type="ECO:0000256" key="4">
    <source>
        <dbReference type="ARBA" id="ARBA00022801"/>
    </source>
</evidence>
<gene>
    <name evidence="11" type="ORF">KUTeg_021788</name>
</gene>
<name>A0ABQ9E7G0_TEGGR</name>
<dbReference type="Gene3D" id="3.30.420.10">
    <property type="entry name" value="Ribonuclease H-like superfamily/Ribonuclease H"/>
    <property type="match status" value="2"/>
</dbReference>
<sequence>MMAEVEVQISTFVFLDFEATGLNNGKTKITELALLSVQREELMTPYGTPRVVNKLTLCVNPMKPISPRASEITGLYNENLESQSSFDGQVIDMIISYLTRLQQPVCLVAHYGNGFDFRLLASELVKLDKTLPGNIYCADSLEGFRELDGLPRTYVTPEKSPTNVTPTKSTTSDTPNKSPQNETVDKATQKEISTKSTTCSNLPSDDEVSASTSSRCFNYSTPVGQHILPDTECPGIKERARLCKRKSDGDLHTLPLKAKACRKRLFETDNVGDDLEVKSLEGENVDDKVDNTSENESGNKDQSHSLSETVNSKSDNLDVTSHKGDVKKKLDFEHSDVDNKSPGVDNTKKCKEGITEQECDIKLSQSSIPDDILLDAVQDLEEKPSLDDNKSKNCSTVNTDVGKTDEKDKKWFSYSQVVVQCINTGSSYTWSKAVHQDKVVSYVTPSADHGCGPISSYETNHKHFRLDGKQKVTNITPKKDTESTLQKKYYSSENVNKKETKKTQENAEDENHGTRETIPKDIPKSGYITPVKSNQNNIDNTVDTPVSHLPPRLSYKLTEIYKRTFGHLPKVSHEAEDDCVALMKVIKKRSPEFLHWIDKNAVLFSSCKTFVIIVDLASLFLFIFAVH</sequence>
<keyword evidence="2" id="KW-0540">Nuclease</keyword>
<evidence type="ECO:0000256" key="5">
    <source>
        <dbReference type="ARBA" id="ARBA00022839"/>
    </source>
</evidence>
<keyword evidence="5" id="KW-0269">Exonuclease</keyword>
<evidence type="ECO:0000256" key="2">
    <source>
        <dbReference type="ARBA" id="ARBA00022722"/>
    </source>
</evidence>
<comment type="cofactor">
    <cofactor evidence="1">
        <name>Mg(2+)</name>
        <dbReference type="ChEBI" id="CHEBI:18420"/>
    </cofactor>
</comment>
<dbReference type="PANTHER" id="PTHR13058:SF19">
    <property type="entry name" value="LD40940P"/>
    <property type="match status" value="1"/>
</dbReference>
<evidence type="ECO:0000313" key="11">
    <source>
        <dbReference type="EMBL" id="KAJ8300269.1"/>
    </source>
</evidence>
<feature type="compositionally biased region" description="Basic and acidic residues" evidence="8">
    <location>
        <begin position="183"/>
        <end position="193"/>
    </location>
</feature>
<accession>A0ABQ9E7G0</accession>
<keyword evidence="3" id="KW-0479">Metal-binding</keyword>
<proteinExistence type="inferred from homology"/>
<keyword evidence="4" id="KW-0378">Hydrolase</keyword>
<feature type="compositionally biased region" description="Polar residues" evidence="8">
    <location>
        <begin position="194"/>
        <end position="212"/>
    </location>
</feature>
<keyword evidence="9" id="KW-0472">Membrane</keyword>
<keyword evidence="6" id="KW-0460">Magnesium</keyword>
<dbReference type="EMBL" id="JARBDR010000919">
    <property type="protein sequence ID" value="KAJ8300269.1"/>
    <property type="molecule type" value="Genomic_DNA"/>
</dbReference>
<organism evidence="11 12">
    <name type="scientific">Tegillarca granosa</name>
    <name type="common">Malaysian cockle</name>
    <name type="synonym">Anadara granosa</name>
    <dbReference type="NCBI Taxonomy" id="220873"/>
    <lineage>
        <taxon>Eukaryota</taxon>
        <taxon>Metazoa</taxon>
        <taxon>Spiralia</taxon>
        <taxon>Lophotrochozoa</taxon>
        <taxon>Mollusca</taxon>
        <taxon>Bivalvia</taxon>
        <taxon>Autobranchia</taxon>
        <taxon>Pteriomorphia</taxon>
        <taxon>Arcoida</taxon>
        <taxon>Arcoidea</taxon>
        <taxon>Arcidae</taxon>
        <taxon>Tegillarca</taxon>
    </lineage>
</organism>
<dbReference type="InterPro" id="IPR036397">
    <property type="entry name" value="RNaseH_sf"/>
</dbReference>
<evidence type="ECO:0000256" key="1">
    <source>
        <dbReference type="ARBA" id="ARBA00001946"/>
    </source>
</evidence>
<feature type="region of interest" description="Disordered" evidence="8">
    <location>
        <begin position="476"/>
        <end position="525"/>
    </location>
</feature>
<evidence type="ECO:0000259" key="10">
    <source>
        <dbReference type="SMART" id="SM00479"/>
    </source>
</evidence>
<feature type="compositionally biased region" description="Polar residues" evidence="8">
    <location>
        <begin position="159"/>
        <end position="182"/>
    </location>
</feature>
<dbReference type="Pfam" id="PF00929">
    <property type="entry name" value="RNase_T"/>
    <property type="match status" value="1"/>
</dbReference>
<dbReference type="SUPFAM" id="SSF53098">
    <property type="entry name" value="Ribonuclease H-like"/>
    <property type="match status" value="2"/>
</dbReference>
<evidence type="ECO:0000256" key="7">
    <source>
        <dbReference type="ARBA" id="ARBA00025769"/>
    </source>
</evidence>
<reference evidence="11 12" key="1">
    <citation type="submission" date="2022-12" db="EMBL/GenBank/DDBJ databases">
        <title>Chromosome-level genome of Tegillarca granosa.</title>
        <authorList>
            <person name="Kim J."/>
        </authorList>
    </citation>
    <scope>NUCLEOTIDE SEQUENCE [LARGE SCALE GENOMIC DNA]</scope>
    <source>
        <strain evidence="11">Teg-2019</strain>
        <tissue evidence="11">Adductor muscle</tissue>
    </source>
</reference>
<feature type="compositionally biased region" description="Polar residues" evidence="8">
    <location>
        <begin position="483"/>
        <end position="494"/>
    </location>
</feature>
<dbReference type="SMART" id="SM00479">
    <property type="entry name" value="EXOIII"/>
    <property type="match status" value="1"/>
</dbReference>
<evidence type="ECO:0000256" key="8">
    <source>
        <dbReference type="SAM" id="MobiDB-lite"/>
    </source>
</evidence>
<protein>
    <recommendedName>
        <fullName evidence="10">Exonuclease domain-containing protein</fullName>
    </recommendedName>
</protein>
<evidence type="ECO:0000256" key="3">
    <source>
        <dbReference type="ARBA" id="ARBA00022723"/>
    </source>
</evidence>
<feature type="region of interest" description="Disordered" evidence="8">
    <location>
        <begin position="277"/>
        <end position="322"/>
    </location>
</feature>
<dbReference type="Proteomes" id="UP001217089">
    <property type="component" value="Unassembled WGS sequence"/>
</dbReference>
<comment type="caution">
    <text evidence="11">The sequence shown here is derived from an EMBL/GenBank/DDBJ whole genome shotgun (WGS) entry which is preliminary data.</text>
</comment>
<evidence type="ECO:0000256" key="9">
    <source>
        <dbReference type="SAM" id="Phobius"/>
    </source>
</evidence>
<feature type="compositionally biased region" description="Basic and acidic residues" evidence="8">
    <location>
        <begin position="495"/>
        <end position="523"/>
    </location>
</feature>
<evidence type="ECO:0000256" key="6">
    <source>
        <dbReference type="ARBA" id="ARBA00022842"/>
    </source>
</evidence>
<keyword evidence="9" id="KW-1133">Transmembrane helix</keyword>
<dbReference type="InterPro" id="IPR040393">
    <property type="entry name" value="TREX1/2"/>
</dbReference>
<dbReference type="PANTHER" id="PTHR13058">
    <property type="entry name" value="THREE PRIME REPAIR EXONUCLEASE 1, 2"/>
    <property type="match status" value="1"/>
</dbReference>
<feature type="compositionally biased region" description="Basic and acidic residues" evidence="8">
    <location>
        <begin position="277"/>
        <end position="303"/>
    </location>
</feature>